<dbReference type="GO" id="GO:0042981">
    <property type="term" value="P:regulation of apoptotic process"/>
    <property type="evidence" value="ECO:0007669"/>
    <property type="project" value="InterPro"/>
</dbReference>
<feature type="domain" description="DED" evidence="4">
    <location>
        <begin position="18"/>
        <end position="90"/>
    </location>
</feature>
<dbReference type="PROSITE" id="PS50208">
    <property type="entry name" value="CASPASE_P20"/>
    <property type="match status" value="1"/>
</dbReference>
<dbReference type="AlphaFoldDB" id="A0A8C6TYG3"/>
<accession>A0A8C6TYG3</accession>
<evidence type="ECO:0000313" key="6">
    <source>
        <dbReference type="Ensembl" id="ENSNMLP00000026790.1"/>
    </source>
</evidence>
<dbReference type="InterPro" id="IPR001309">
    <property type="entry name" value="Pept_C14_p20"/>
</dbReference>
<dbReference type="Proteomes" id="UP000694523">
    <property type="component" value="Unplaced"/>
</dbReference>
<sequence>MKISPRLQSGVACSLTSPLLPLLTQLCDALSGPERRRLVFLCGSLDPDNSLVTTRDVLEAAVRSSDRPREALREVLVRLGRLDLLRSTFHCGREEVERQRSSLSRYRSVLHRVILEWSPDAWRIREIDNMTSTDLDQFKFMLGRGVPRDRLEKAKCFLDVVTELEKLGQVSSERVELIETCMRDIGRVDLARRVCTYKYWARPILCPHCSTAGQFSPSPTVNKQDPCSFYRANSIEHYKLNTNPRGVCIIIDCVGHDGELVKQTFQTLGFTVVLHRWLCVSDCISTLRALQHSPLLGQASAFVCCVISRGNTLHLLATDAQCVGLNLNMLREMFTPRHCPVLAGKPKLFFIQRYSVPQLNEGRGYQHRCEDLETDGPGVGYRLVPTDADVFWSHCWTSESQLQRRGHNSQYLRFLTEALKAGRWHVVDLHTRRNPSEQYHLELKHTLTKNLYLH</sequence>
<dbReference type="InterPro" id="IPR011600">
    <property type="entry name" value="Pept_C14_caspase"/>
</dbReference>
<dbReference type="SUPFAM" id="SSF52129">
    <property type="entry name" value="Caspase-like"/>
    <property type="match status" value="1"/>
</dbReference>
<dbReference type="GO" id="GO:0006508">
    <property type="term" value="P:proteolysis"/>
    <property type="evidence" value="ECO:0007669"/>
    <property type="project" value="InterPro"/>
</dbReference>
<feature type="domain" description="Caspase family p20" evidence="5">
    <location>
        <begin position="257"/>
        <end position="352"/>
    </location>
</feature>
<reference evidence="6" key="1">
    <citation type="submission" date="2025-08" db="UniProtKB">
        <authorList>
            <consortium name="Ensembl"/>
        </authorList>
    </citation>
    <scope>IDENTIFICATION</scope>
</reference>
<dbReference type="SMART" id="SM00031">
    <property type="entry name" value="DED"/>
    <property type="match status" value="2"/>
</dbReference>
<evidence type="ECO:0000259" key="4">
    <source>
        <dbReference type="PROSITE" id="PS50168"/>
    </source>
</evidence>
<keyword evidence="3" id="KW-0677">Repeat</keyword>
<dbReference type="PANTHER" id="PTHR48169">
    <property type="entry name" value="DED DOMAIN-CONTAINING PROTEIN"/>
    <property type="match status" value="1"/>
</dbReference>
<protein>
    <recommendedName>
        <fullName evidence="8">CASP8 and FADD-like apoptosis regulator</fullName>
    </recommendedName>
</protein>
<evidence type="ECO:0000313" key="7">
    <source>
        <dbReference type="Proteomes" id="UP000694523"/>
    </source>
</evidence>
<keyword evidence="7" id="KW-1185">Reference proteome</keyword>
<dbReference type="GO" id="GO:0005737">
    <property type="term" value="C:cytoplasm"/>
    <property type="evidence" value="ECO:0007669"/>
    <property type="project" value="UniProtKB-ARBA"/>
</dbReference>
<dbReference type="PANTHER" id="PTHR48169:SF3">
    <property type="entry name" value="CASP8 AND FADD LIKE APOPTOSIS REGULATOR"/>
    <property type="match status" value="1"/>
</dbReference>
<organism evidence="6 7">
    <name type="scientific">Neogobius melanostomus</name>
    <name type="common">round goby</name>
    <dbReference type="NCBI Taxonomy" id="47308"/>
    <lineage>
        <taxon>Eukaryota</taxon>
        <taxon>Metazoa</taxon>
        <taxon>Chordata</taxon>
        <taxon>Craniata</taxon>
        <taxon>Vertebrata</taxon>
        <taxon>Euteleostomi</taxon>
        <taxon>Actinopterygii</taxon>
        <taxon>Neopterygii</taxon>
        <taxon>Teleostei</taxon>
        <taxon>Neoteleostei</taxon>
        <taxon>Acanthomorphata</taxon>
        <taxon>Gobiaria</taxon>
        <taxon>Gobiiformes</taxon>
        <taxon>Gobioidei</taxon>
        <taxon>Gobiidae</taxon>
        <taxon>Benthophilinae</taxon>
        <taxon>Neogobiini</taxon>
        <taxon>Neogobius</taxon>
    </lineage>
</organism>
<evidence type="ECO:0000259" key="5">
    <source>
        <dbReference type="PROSITE" id="PS50208"/>
    </source>
</evidence>
<dbReference type="InterPro" id="IPR001875">
    <property type="entry name" value="DED_dom"/>
</dbReference>
<dbReference type="GO" id="GO:0006915">
    <property type="term" value="P:apoptotic process"/>
    <property type="evidence" value="ECO:0007669"/>
    <property type="project" value="UniProtKB-KW"/>
</dbReference>
<evidence type="ECO:0000256" key="3">
    <source>
        <dbReference type="ARBA" id="ARBA00022737"/>
    </source>
</evidence>
<name>A0A8C6TYG3_9GOBI</name>
<dbReference type="Pfam" id="PF01335">
    <property type="entry name" value="DED"/>
    <property type="match status" value="1"/>
</dbReference>
<dbReference type="SMART" id="SM00115">
    <property type="entry name" value="CASc"/>
    <property type="match status" value="1"/>
</dbReference>
<dbReference type="PROSITE" id="PS50168">
    <property type="entry name" value="DED"/>
    <property type="match status" value="2"/>
</dbReference>
<dbReference type="InterPro" id="IPR029030">
    <property type="entry name" value="Caspase-like_dom_sf"/>
</dbReference>
<dbReference type="Gene3D" id="3.40.50.1460">
    <property type="match status" value="1"/>
</dbReference>
<dbReference type="SUPFAM" id="SSF47986">
    <property type="entry name" value="DEATH domain"/>
    <property type="match status" value="1"/>
</dbReference>
<reference evidence="6" key="2">
    <citation type="submission" date="2025-09" db="UniProtKB">
        <authorList>
            <consortium name="Ensembl"/>
        </authorList>
    </citation>
    <scope>IDENTIFICATION</scope>
</reference>
<feature type="domain" description="DED" evidence="4">
    <location>
        <begin position="128"/>
        <end position="196"/>
    </location>
</feature>
<proteinExistence type="inferred from homology"/>
<dbReference type="Pfam" id="PF00656">
    <property type="entry name" value="Peptidase_C14"/>
    <property type="match status" value="1"/>
</dbReference>
<keyword evidence="2" id="KW-0053">Apoptosis</keyword>
<dbReference type="Gene3D" id="1.10.533.10">
    <property type="entry name" value="Death Domain, Fas"/>
    <property type="match status" value="2"/>
</dbReference>
<evidence type="ECO:0008006" key="8">
    <source>
        <dbReference type="Google" id="ProtNLM"/>
    </source>
</evidence>
<dbReference type="GO" id="GO:0004197">
    <property type="term" value="F:cysteine-type endopeptidase activity"/>
    <property type="evidence" value="ECO:0007669"/>
    <property type="project" value="InterPro"/>
</dbReference>
<comment type="similarity">
    <text evidence="1">Belongs to the peptidase C14A family.</text>
</comment>
<evidence type="ECO:0000256" key="2">
    <source>
        <dbReference type="ARBA" id="ARBA00022703"/>
    </source>
</evidence>
<dbReference type="InterPro" id="IPR015917">
    <property type="entry name" value="Pept_C14A"/>
</dbReference>
<evidence type="ECO:0000256" key="1">
    <source>
        <dbReference type="ARBA" id="ARBA00010134"/>
    </source>
</evidence>
<dbReference type="Ensembl" id="ENSNMLT00000029941.1">
    <property type="protein sequence ID" value="ENSNMLP00000026790.1"/>
    <property type="gene ID" value="ENSNMLG00000017087.1"/>
</dbReference>
<dbReference type="InterPro" id="IPR011029">
    <property type="entry name" value="DEATH-like_dom_sf"/>
</dbReference>